<name>A0A934S8A2_9BACT</name>
<evidence type="ECO:0000313" key="4">
    <source>
        <dbReference type="Proteomes" id="UP000603141"/>
    </source>
</evidence>
<dbReference type="RefSeq" id="WP_200267140.1">
    <property type="nucleotide sequence ID" value="NZ_JAENIJ010000002.1"/>
</dbReference>
<feature type="domain" description="Ferrous iron transporter FeoA-like" evidence="2">
    <location>
        <begin position="15"/>
        <end position="82"/>
    </location>
</feature>
<dbReference type="SMART" id="SM00899">
    <property type="entry name" value="FeoA"/>
    <property type="match status" value="1"/>
</dbReference>
<dbReference type="InterPro" id="IPR008988">
    <property type="entry name" value="Transcriptional_repressor_C"/>
</dbReference>
<dbReference type="InterPro" id="IPR007167">
    <property type="entry name" value="Fe-transptr_FeoA-like"/>
</dbReference>
<dbReference type="Pfam" id="PF04023">
    <property type="entry name" value="FeoA"/>
    <property type="match status" value="1"/>
</dbReference>
<dbReference type="GO" id="GO:0046914">
    <property type="term" value="F:transition metal ion binding"/>
    <property type="evidence" value="ECO:0007669"/>
    <property type="project" value="InterPro"/>
</dbReference>
<comment type="caution">
    <text evidence="3">The sequence shown here is derived from an EMBL/GenBank/DDBJ whole genome shotgun (WGS) entry which is preliminary data.</text>
</comment>
<keyword evidence="1" id="KW-0408">Iron</keyword>
<dbReference type="EMBL" id="JAENIJ010000002">
    <property type="protein sequence ID" value="MBK1881199.1"/>
    <property type="molecule type" value="Genomic_DNA"/>
</dbReference>
<evidence type="ECO:0000313" key="3">
    <source>
        <dbReference type="EMBL" id="MBK1881199.1"/>
    </source>
</evidence>
<dbReference type="Proteomes" id="UP000603141">
    <property type="component" value="Unassembled WGS sequence"/>
</dbReference>
<reference evidence="3" key="1">
    <citation type="submission" date="2021-01" db="EMBL/GenBank/DDBJ databases">
        <title>Modified the classification status of verrucomicrobia.</title>
        <authorList>
            <person name="Feng X."/>
        </authorList>
    </citation>
    <scope>NUCLEOTIDE SEQUENCE</scope>
    <source>
        <strain evidence="3">KCTC 22041</strain>
    </source>
</reference>
<dbReference type="InterPro" id="IPR038157">
    <property type="entry name" value="FeoA_core_dom"/>
</dbReference>
<sequence>MSHAVVTAPKPESRLTLNQARVGSDVQIRIVDGPACQRLRDLGFCENLQVRKLSGGRNLICSICGTRLAISRELAEQVLVAPVA</sequence>
<keyword evidence="4" id="KW-1185">Reference proteome</keyword>
<proteinExistence type="predicted"/>
<gene>
    <name evidence="3" type="ORF">JIN85_02165</name>
</gene>
<dbReference type="Gene3D" id="2.30.30.90">
    <property type="match status" value="1"/>
</dbReference>
<dbReference type="AlphaFoldDB" id="A0A934S8A2"/>
<accession>A0A934S8A2</accession>
<evidence type="ECO:0000256" key="1">
    <source>
        <dbReference type="ARBA" id="ARBA00023004"/>
    </source>
</evidence>
<protein>
    <submittedName>
        <fullName evidence="3">Ferrous iron transport protein A</fullName>
    </submittedName>
</protein>
<dbReference type="SUPFAM" id="SSF50037">
    <property type="entry name" value="C-terminal domain of transcriptional repressors"/>
    <property type="match status" value="1"/>
</dbReference>
<evidence type="ECO:0000259" key="2">
    <source>
        <dbReference type="SMART" id="SM00899"/>
    </source>
</evidence>
<organism evidence="3 4">
    <name type="scientific">Luteolibacter pohnpeiensis</name>
    <dbReference type="NCBI Taxonomy" id="454153"/>
    <lineage>
        <taxon>Bacteria</taxon>
        <taxon>Pseudomonadati</taxon>
        <taxon>Verrucomicrobiota</taxon>
        <taxon>Verrucomicrobiia</taxon>
        <taxon>Verrucomicrobiales</taxon>
        <taxon>Verrucomicrobiaceae</taxon>
        <taxon>Luteolibacter</taxon>
    </lineage>
</organism>